<comment type="caution">
    <text evidence="1">The sequence shown here is derived from an EMBL/GenBank/DDBJ whole genome shotgun (WGS) entry which is preliminary data.</text>
</comment>
<dbReference type="AlphaFoldDB" id="A0AAV1RM14"/>
<gene>
    <name evidence="1" type="ORF">DCAF_LOCUS12793</name>
</gene>
<dbReference type="EMBL" id="CAWUPB010001108">
    <property type="protein sequence ID" value="CAK7337755.1"/>
    <property type="molecule type" value="Genomic_DNA"/>
</dbReference>
<dbReference type="Proteomes" id="UP001314170">
    <property type="component" value="Unassembled WGS sequence"/>
</dbReference>
<proteinExistence type="predicted"/>
<protein>
    <submittedName>
        <fullName evidence="1">Uncharacterized protein</fullName>
    </submittedName>
</protein>
<sequence>MGDKIIDTITVKLNEKGKNYRPRLHVQAAPKCRLRRQDSGGTKNLAVIKKFFRNGLRFSILNDQENEMGRASQTSNEH</sequence>
<organism evidence="1 2">
    <name type="scientific">Dovyalis caffra</name>
    <dbReference type="NCBI Taxonomy" id="77055"/>
    <lineage>
        <taxon>Eukaryota</taxon>
        <taxon>Viridiplantae</taxon>
        <taxon>Streptophyta</taxon>
        <taxon>Embryophyta</taxon>
        <taxon>Tracheophyta</taxon>
        <taxon>Spermatophyta</taxon>
        <taxon>Magnoliopsida</taxon>
        <taxon>eudicotyledons</taxon>
        <taxon>Gunneridae</taxon>
        <taxon>Pentapetalae</taxon>
        <taxon>rosids</taxon>
        <taxon>fabids</taxon>
        <taxon>Malpighiales</taxon>
        <taxon>Salicaceae</taxon>
        <taxon>Flacourtieae</taxon>
        <taxon>Dovyalis</taxon>
    </lineage>
</organism>
<name>A0AAV1RM14_9ROSI</name>
<keyword evidence="2" id="KW-1185">Reference proteome</keyword>
<accession>A0AAV1RM14</accession>
<evidence type="ECO:0000313" key="1">
    <source>
        <dbReference type="EMBL" id="CAK7337755.1"/>
    </source>
</evidence>
<evidence type="ECO:0000313" key="2">
    <source>
        <dbReference type="Proteomes" id="UP001314170"/>
    </source>
</evidence>
<reference evidence="1 2" key="1">
    <citation type="submission" date="2024-01" db="EMBL/GenBank/DDBJ databases">
        <authorList>
            <person name="Waweru B."/>
        </authorList>
    </citation>
    <scope>NUCLEOTIDE SEQUENCE [LARGE SCALE GENOMIC DNA]</scope>
</reference>